<organism evidence="4 5">
    <name type="scientific">Clostridium paridis</name>
    <dbReference type="NCBI Taxonomy" id="2803863"/>
    <lineage>
        <taxon>Bacteria</taxon>
        <taxon>Bacillati</taxon>
        <taxon>Bacillota</taxon>
        <taxon>Clostridia</taxon>
        <taxon>Eubacteriales</taxon>
        <taxon>Clostridiaceae</taxon>
        <taxon>Clostridium</taxon>
    </lineage>
</organism>
<dbReference type="RefSeq" id="WP_202766479.1">
    <property type="nucleotide sequence ID" value="NZ_JAESWA010000017.1"/>
</dbReference>
<dbReference type="Proteomes" id="UP000623681">
    <property type="component" value="Unassembled WGS sequence"/>
</dbReference>
<reference evidence="4" key="1">
    <citation type="submission" date="2021-01" db="EMBL/GenBank/DDBJ databases">
        <title>Genome public.</title>
        <authorList>
            <person name="Liu C."/>
            <person name="Sun Q."/>
        </authorList>
    </citation>
    <scope>NUCLEOTIDE SEQUENCE</scope>
    <source>
        <strain evidence="4">YIM B02565</strain>
    </source>
</reference>
<evidence type="ECO:0000256" key="2">
    <source>
        <dbReference type="ARBA" id="ARBA00022803"/>
    </source>
</evidence>
<dbReference type="SUPFAM" id="SSF48452">
    <property type="entry name" value="TPR-like"/>
    <property type="match status" value="1"/>
</dbReference>
<dbReference type="InterPro" id="IPR013105">
    <property type="entry name" value="TPR_2"/>
</dbReference>
<dbReference type="Pfam" id="PF13181">
    <property type="entry name" value="TPR_8"/>
    <property type="match status" value="1"/>
</dbReference>
<keyword evidence="1" id="KW-0677">Repeat</keyword>
<keyword evidence="5" id="KW-1185">Reference proteome</keyword>
<evidence type="ECO:0000313" key="5">
    <source>
        <dbReference type="Proteomes" id="UP000623681"/>
    </source>
</evidence>
<dbReference type="Gene3D" id="1.25.40.10">
    <property type="entry name" value="Tetratricopeptide repeat domain"/>
    <property type="match status" value="1"/>
</dbReference>
<evidence type="ECO:0000256" key="3">
    <source>
        <dbReference type="PROSITE-ProRule" id="PRU00339"/>
    </source>
</evidence>
<sequence length="114" mass="13305">MSYFQEANNLYNSKNYLKALDYYEKAIKINENLSCSYYNAGVCAIKMKNYNIAIKYIEKALSYSAESKYFFNLAYSYAMISNSKKALLYFNRAWALDNNDTDCKKAIDLLLKKL</sequence>
<comment type="caution">
    <text evidence="4">The sequence shown here is derived from an EMBL/GenBank/DDBJ whole genome shotgun (WGS) entry which is preliminary data.</text>
</comment>
<accession>A0A937K425</accession>
<proteinExistence type="predicted"/>
<dbReference type="SMART" id="SM00028">
    <property type="entry name" value="TPR"/>
    <property type="match status" value="3"/>
</dbReference>
<evidence type="ECO:0000313" key="4">
    <source>
        <dbReference type="EMBL" id="MBL4931108.1"/>
    </source>
</evidence>
<name>A0A937K425_9CLOT</name>
<dbReference type="Pfam" id="PF07719">
    <property type="entry name" value="TPR_2"/>
    <property type="match status" value="1"/>
</dbReference>
<dbReference type="EMBL" id="JAESWA010000017">
    <property type="protein sequence ID" value="MBL4931108.1"/>
    <property type="molecule type" value="Genomic_DNA"/>
</dbReference>
<dbReference type="InterPro" id="IPR011990">
    <property type="entry name" value="TPR-like_helical_dom_sf"/>
</dbReference>
<dbReference type="InterPro" id="IPR019734">
    <property type="entry name" value="TPR_rpt"/>
</dbReference>
<protein>
    <submittedName>
        <fullName evidence="4">Tetratricopeptide repeat protein</fullName>
    </submittedName>
</protein>
<gene>
    <name evidence="4" type="ORF">JK634_04765</name>
</gene>
<evidence type="ECO:0000256" key="1">
    <source>
        <dbReference type="ARBA" id="ARBA00022737"/>
    </source>
</evidence>
<dbReference type="AlphaFoldDB" id="A0A937K425"/>
<feature type="repeat" description="TPR" evidence="3">
    <location>
        <begin position="67"/>
        <end position="100"/>
    </location>
</feature>
<keyword evidence="2 3" id="KW-0802">TPR repeat</keyword>
<dbReference type="PROSITE" id="PS50005">
    <property type="entry name" value="TPR"/>
    <property type="match status" value="1"/>
</dbReference>